<reference evidence="6" key="1">
    <citation type="submission" date="2018-07" db="EMBL/GenBank/DDBJ databases">
        <authorList>
            <person name="Quirk P.G."/>
            <person name="Krulwich T.A."/>
        </authorList>
    </citation>
    <scope>NUCLEOTIDE SEQUENCE</scope>
    <source>
        <strain evidence="6">Anand</strain>
    </source>
</reference>
<dbReference type="SMART" id="SM00584">
    <property type="entry name" value="TLDc"/>
    <property type="match status" value="1"/>
</dbReference>
<evidence type="ECO:0000313" key="6">
    <source>
        <dbReference type="EMBL" id="SVP90864.1"/>
    </source>
</evidence>
<evidence type="ECO:0000259" key="5">
    <source>
        <dbReference type="PROSITE" id="PS51886"/>
    </source>
</evidence>
<dbReference type="PROSITE" id="PS51886">
    <property type="entry name" value="TLDC"/>
    <property type="match status" value="1"/>
</dbReference>
<evidence type="ECO:0000256" key="1">
    <source>
        <dbReference type="ARBA" id="ARBA00004173"/>
    </source>
</evidence>
<name>A0A3B0MM85_THEAN</name>
<dbReference type="VEuPathDB" id="PiroplasmaDB:TA14020"/>
<dbReference type="GO" id="GO:0005739">
    <property type="term" value="C:mitochondrion"/>
    <property type="evidence" value="ECO:0007669"/>
    <property type="project" value="UniProtKB-SubCell"/>
</dbReference>
<protein>
    <recommendedName>
        <fullName evidence="4">Oxidation resistance protein 1</fullName>
    </recommendedName>
</protein>
<dbReference type="PANTHER" id="PTHR23354:SF62">
    <property type="entry name" value="MUSTARD, ISOFORM V"/>
    <property type="match status" value="1"/>
</dbReference>
<proteinExistence type="inferred from homology"/>
<evidence type="ECO:0000313" key="7">
    <source>
        <dbReference type="EMBL" id="SVP91431.1"/>
    </source>
</evidence>
<evidence type="ECO:0000256" key="2">
    <source>
        <dbReference type="ARBA" id="ARBA00009540"/>
    </source>
</evidence>
<comment type="similarity">
    <text evidence="2">Belongs to the OXR1 family.</text>
</comment>
<gene>
    <name evidence="6" type="ORF">TAT_000157500</name>
    <name evidence="7" type="ORF">TAV_000157700</name>
</gene>
<comment type="subcellular location">
    <subcellularLocation>
        <location evidence="1">Mitochondrion</location>
    </subcellularLocation>
</comment>
<dbReference type="PANTHER" id="PTHR23354">
    <property type="entry name" value="NUCLEOLAR PROTEIN 7/ESTROGEN RECEPTOR COACTIVATOR-RELATED"/>
    <property type="match status" value="1"/>
</dbReference>
<dbReference type="AlphaFoldDB" id="A0A3B0MM85"/>
<feature type="domain" description="TLDc" evidence="5">
    <location>
        <begin position="282"/>
        <end position="441"/>
    </location>
</feature>
<organism evidence="6">
    <name type="scientific">Theileria annulata</name>
    <dbReference type="NCBI Taxonomy" id="5874"/>
    <lineage>
        <taxon>Eukaryota</taxon>
        <taxon>Sar</taxon>
        <taxon>Alveolata</taxon>
        <taxon>Apicomplexa</taxon>
        <taxon>Aconoidasida</taxon>
        <taxon>Piroplasmida</taxon>
        <taxon>Theileriidae</taxon>
        <taxon>Theileria</taxon>
    </lineage>
</organism>
<evidence type="ECO:0000256" key="4">
    <source>
        <dbReference type="ARBA" id="ARBA00040604"/>
    </source>
</evidence>
<dbReference type="InterPro" id="IPR006571">
    <property type="entry name" value="TLDc_dom"/>
</dbReference>
<dbReference type="Pfam" id="PF07534">
    <property type="entry name" value="TLD"/>
    <property type="match status" value="1"/>
</dbReference>
<dbReference type="EMBL" id="UIVT01000002">
    <property type="protein sequence ID" value="SVP90864.1"/>
    <property type="molecule type" value="Genomic_DNA"/>
</dbReference>
<dbReference type="EMBL" id="UIVS01000002">
    <property type="protein sequence ID" value="SVP91431.1"/>
    <property type="molecule type" value="Genomic_DNA"/>
</dbReference>
<sequence length="446" mass="50384">MSSFDYKYRLTPGAIKEAVLSTFQSDISDSSPKNSSESLSPTSSQNETIVFREKCQYCIISRSILGVLTLTRESLTFEPDIRDVNVDEHGQGYYQIHVDMENILECGCIGGPSQELLGLEDMRCNGFLQVVLRQFSDSFDLLYQSSGSSFESAYQEPIQERSKKSMGFNFSKIGSAIFSVLPGTKGRNSKFFKRSHSHVSILFGFFNKELAYMCTNKLMALLDMCNNSTPSSDRSRIIRIPFSSNSLIESWNNLTDTAEELDEPNDKYVNFEHFSAVGNRSKILTFDMVKNINSYLPASIAIREWILSFETVHDGVSYHTFYKNLENKDNCIIVIEDSKGGVFGAFTPQIRYNLRFYGSGETFVFKFQKGNLKVFKSQGKNRCFIYSSDHSVIIGGGNNPAITIGRAFKVGTTAHSETFDNEPLSEDYHFEIKHMEVWTFGGFLTS</sequence>
<evidence type="ECO:0000256" key="3">
    <source>
        <dbReference type="ARBA" id="ARBA00023128"/>
    </source>
</evidence>
<keyword evidence="3" id="KW-0496">Mitochondrion</keyword>
<accession>A0A3B0MM85</accession>